<protein>
    <submittedName>
        <fullName evidence="2">Uncharacterized protein</fullName>
    </submittedName>
</protein>
<gene>
    <name evidence="2" type="ORF">BOP93_12450</name>
</gene>
<dbReference type="AlphaFoldDB" id="A0A2L0RWI3"/>
<keyword evidence="1" id="KW-0472">Membrane</keyword>
<sequence length="219" mass="24588">MFKTWDVRAVVSVEAIVGNIRDKWMNFIGSNTELNDFWLQYVAAFLVWVAVTGIIYRIIRSEKNFGALNIARKHMIYGAFMVVFSVAPGTYIWYAFIDFKHDQQLKAADTVAASLVSWSRACEKTKQTNVPCAEPPDIQSMLEPVFDTITQSMSFLAGLMGLLGGALGVNLITDGLLRREKPILCSGQFSGTRIRKTITLEVNGKVLQHETIVDYPDKR</sequence>
<feature type="transmembrane region" description="Helical" evidence="1">
    <location>
        <begin position="76"/>
        <end position="96"/>
    </location>
</feature>
<accession>A0A2L0RWI3</accession>
<evidence type="ECO:0000313" key="3">
    <source>
        <dbReference type="Proteomes" id="UP000239888"/>
    </source>
</evidence>
<organism evidence="2 3">
    <name type="scientific">Pseudomonas orientalis</name>
    <dbReference type="NCBI Taxonomy" id="76758"/>
    <lineage>
        <taxon>Bacteria</taxon>
        <taxon>Pseudomonadati</taxon>
        <taxon>Pseudomonadota</taxon>
        <taxon>Gammaproteobacteria</taxon>
        <taxon>Pseudomonadales</taxon>
        <taxon>Pseudomonadaceae</taxon>
        <taxon>Pseudomonas</taxon>
    </lineage>
</organism>
<evidence type="ECO:0000313" key="2">
    <source>
        <dbReference type="EMBL" id="AUZ46368.1"/>
    </source>
</evidence>
<dbReference type="KEGG" id="poi:BOP93_12450"/>
<reference evidence="2 3" key="1">
    <citation type="journal article" date="2018" name="Front. Microbiol.">
        <title>Pseudomonas orientalis F9: A Potent Antagonist against Phytopathogens with Phytotoxic Effect in the Apple Flower.</title>
        <authorList>
            <person name="Zengerer V."/>
            <person name="Schmid M."/>
            <person name="Bieri M."/>
            <person name="Muller D.C."/>
            <person name="Remus-Emsermann M.N.P."/>
            <person name="Ahrens C.H."/>
            <person name="Pelludat C."/>
        </authorList>
    </citation>
    <scope>NUCLEOTIDE SEQUENCE [LARGE SCALE GENOMIC DNA]</scope>
    <source>
        <strain evidence="2 3">F9</strain>
    </source>
</reference>
<name>A0A2L0RWI3_9PSED</name>
<feature type="transmembrane region" description="Helical" evidence="1">
    <location>
        <begin position="37"/>
        <end position="56"/>
    </location>
</feature>
<proteinExistence type="predicted"/>
<keyword evidence="1" id="KW-1133">Transmembrane helix</keyword>
<keyword evidence="1" id="KW-0812">Transmembrane</keyword>
<dbReference type="EMBL" id="CP018049">
    <property type="protein sequence ID" value="AUZ46368.1"/>
    <property type="molecule type" value="Genomic_DNA"/>
</dbReference>
<evidence type="ECO:0000256" key="1">
    <source>
        <dbReference type="SAM" id="Phobius"/>
    </source>
</evidence>
<dbReference type="Proteomes" id="UP000239888">
    <property type="component" value="Chromosome"/>
</dbReference>
<feature type="transmembrane region" description="Helical" evidence="1">
    <location>
        <begin position="153"/>
        <end position="172"/>
    </location>
</feature>